<keyword evidence="4" id="KW-0326">Glycosidase</keyword>
<dbReference type="OrthoDB" id="5839090at2759"/>
<evidence type="ECO:0000259" key="5">
    <source>
        <dbReference type="Pfam" id="PF21365"/>
    </source>
</evidence>
<keyword evidence="7" id="KW-1185">Reference proteome</keyword>
<reference evidence="6 7" key="1">
    <citation type="submission" date="2019-09" db="EMBL/GenBank/DDBJ databases">
        <title>Bird 10,000 Genomes (B10K) Project - Family phase.</title>
        <authorList>
            <person name="Zhang G."/>
        </authorList>
    </citation>
    <scope>NUCLEOTIDE SEQUENCE [LARGE SCALE GENOMIC DNA]</scope>
    <source>
        <strain evidence="6">B10K-MSB-42743</strain>
        <tissue evidence="6">Heart</tissue>
    </source>
</reference>
<dbReference type="GO" id="GO:0004558">
    <property type="term" value="F:alpha-1,4-glucosidase activity"/>
    <property type="evidence" value="ECO:0007669"/>
    <property type="project" value="TreeGrafter"/>
</dbReference>
<dbReference type="PANTHER" id="PTHR22762">
    <property type="entry name" value="ALPHA-GLUCOSIDASE"/>
    <property type="match status" value="1"/>
</dbReference>
<dbReference type="AlphaFoldDB" id="A0A7K4KZT5"/>
<feature type="non-terminal residue" evidence="6">
    <location>
        <position position="1"/>
    </location>
</feature>
<dbReference type="SUPFAM" id="SSF51011">
    <property type="entry name" value="Glycosyl hydrolase domain"/>
    <property type="match status" value="1"/>
</dbReference>
<name>A0A7K4KZT5_9AVES</name>
<dbReference type="InterPro" id="IPR048395">
    <property type="entry name" value="Glyco_hydro_31_C"/>
</dbReference>
<evidence type="ECO:0000256" key="3">
    <source>
        <dbReference type="ARBA" id="ARBA00023180"/>
    </source>
</evidence>
<feature type="domain" description="Glycosyl hydrolase family 31 C-terminal" evidence="5">
    <location>
        <begin position="26"/>
        <end position="113"/>
    </location>
</feature>
<feature type="non-terminal residue" evidence="6">
    <location>
        <position position="171"/>
    </location>
</feature>
<keyword evidence="2" id="KW-0378">Hydrolase</keyword>
<protein>
    <submittedName>
        <fullName evidence="6">LYAG glucosidase</fullName>
    </submittedName>
</protein>
<accession>A0A7K4KZT5</accession>
<organism evidence="6 7">
    <name type="scientific">Crypturellus soui</name>
    <dbReference type="NCBI Taxonomy" id="458187"/>
    <lineage>
        <taxon>Eukaryota</taxon>
        <taxon>Metazoa</taxon>
        <taxon>Chordata</taxon>
        <taxon>Craniata</taxon>
        <taxon>Vertebrata</taxon>
        <taxon>Euteleostomi</taxon>
        <taxon>Archelosauria</taxon>
        <taxon>Archosauria</taxon>
        <taxon>Dinosauria</taxon>
        <taxon>Saurischia</taxon>
        <taxon>Theropoda</taxon>
        <taxon>Coelurosauria</taxon>
        <taxon>Aves</taxon>
        <taxon>Palaeognathae</taxon>
        <taxon>Tinamiformes</taxon>
        <taxon>Tinamidae</taxon>
        <taxon>Crypturellus</taxon>
    </lineage>
</organism>
<dbReference type="EMBL" id="VWPX01073482">
    <property type="protein sequence ID" value="NWI21977.1"/>
    <property type="molecule type" value="Genomic_DNA"/>
</dbReference>
<evidence type="ECO:0000313" key="7">
    <source>
        <dbReference type="Proteomes" id="UP000545332"/>
    </source>
</evidence>
<dbReference type="Proteomes" id="UP000545332">
    <property type="component" value="Unassembled WGS sequence"/>
</dbReference>
<dbReference type="Gene3D" id="2.60.40.1180">
    <property type="entry name" value="Golgi alpha-mannosidase II"/>
    <property type="match status" value="2"/>
</dbReference>
<evidence type="ECO:0000313" key="6">
    <source>
        <dbReference type="EMBL" id="NWI21977.1"/>
    </source>
</evidence>
<gene>
    <name evidence="6" type="primary">Gaa</name>
    <name evidence="6" type="ORF">CRYSOU_R15546</name>
</gene>
<evidence type="ECO:0000256" key="1">
    <source>
        <dbReference type="ARBA" id="ARBA00007806"/>
    </source>
</evidence>
<dbReference type="FunFam" id="2.60.40.1180:FF:000001">
    <property type="entry name" value="Maltase-glucoamylase, intestinal"/>
    <property type="match status" value="1"/>
</dbReference>
<keyword evidence="3" id="KW-0325">Glycoprotein</keyword>
<dbReference type="Gene3D" id="3.20.20.80">
    <property type="entry name" value="Glycosidases"/>
    <property type="match status" value="1"/>
</dbReference>
<proteinExistence type="inferred from homology"/>
<dbReference type="Pfam" id="PF21365">
    <property type="entry name" value="Glyco_hydro_31_3rd"/>
    <property type="match status" value="1"/>
</dbReference>
<dbReference type="PANTHER" id="PTHR22762:SF104">
    <property type="entry name" value="P-TYPE DOMAIN-CONTAINING PROTEIN"/>
    <property type="match status" value="1"/>
</dbReference>
<evidence type="ECO:0000256" key="2">
    <source>
        <dbReference type="ARBA" id="ARBA00022801"/>
    </source>
</evidence>
<evidence type="ECO:0000256" key="4">
    <source>
        <dbReference type="ARBA" id="ARBA00023295"/>
    </source>
</evidence>
<dbReference type="InterPro" id="IPR013780">
    <property type="entry name" value="Glyco_hydro_b"/>
</dbReference>
<sequence length="171" mass="19275">MKDVLLTRYSLLPFLYTLFHRAHLQGDTVARPLFFEFPQDVATYGMDRQFLWGRSLLVTPVLEPGADSVTGYFPRGVWYDFYRGTSVNSSGETLKMSAPLEHLNLHVREGSILPTQKPGITSEASRGNPLRLIVALSQSATAWGDLFWDDGESLDTFERGSYSYLVFNATQ</sequence>
<comment type="caution">
    <text evidence="6">The sequence shown here is derived from an EMBL/GenBank/DDBJ whole genome shotgun (WGS) entry which is preliminary data.</text>
</comment>
<comment type="similarity">
    <text evidence="1">Belongs to the glycosyl hydrolase 31 family.</text>
</comment>